<keyword evidence="3" id="KW-0862">Zinc</keyword>
<dbReference type="InterPro" id="IPR013083">
    <property type="entry name" value="Znf_RING/FYVE/PHD"/>
</dbReference>
<feature type="transmembrane region" description="Helical" evidence="6">
    <location>
        <begin position="188"/>
        <end position="207"/>
    </location>
</feature>
<evidence type="ECO:0000256" key="3">
    <source>
        <dbReference type="ARBA" id="ARBA00022833"/>
    </source>
</evidence>
<gene>
    <name evidence="8" type="primary">Contig19186.g20344</name>
    <name evidence="8" type="ORF">STYLEM_3422</name>
</gene>
<dbReference type="Gene3D" id="3.30.40.10">
    <property type="entry name" value="Zinc/RING finger domain, C3HC4 (zinc finger)"/>
    <property type="match status" value="1"/>
</dbReference>
<feature type="transmembrane region" description="Helical" evidence="6">
    <location>
        <begin position="153"/>
        <end position="176"/>
    </location>
</feature>
<dbReference type="GO" id="GO:0008270">
    <property type="term" value="F:zinc ion binding"/>
    <property type="evidence" value="ECO:0007669"/>
    <property type="project" value="UniProtKB-KW"/>
</dbReference>
<evidence type="ECO:0000256" key="1">
    <source>
        <dbReference type="ARBA" id="ARBA00022723"/>
    </source>
</evidence>
<dbReference type="PROSITE" id="PS50089">
    <property type="entry name" value="ZF_RING_2"/>
    <property type="match status" value="1"/>
</dbReference>
<feature type="compositionally biased region" description="Basic and acidic residues" evidence="5">
    <location>
        <begin position="12"/>
        <end position="21"/>
    </location>
</feature>
<evidence type="ECO:0000256" key="6">
    <source>
        <dbReference type="SAM" id="Phobius"/>
    </source>
</evidence>
<feature type="region of interest" description="Disordered" evidence="5">
    <location>
        <begin position="1"/>
        <end position="30"/>
    </location>
</feature>
<dbReference type="Pfam" id="PF13639">
    <property type="entry name" value="zf-RING_2"/>
    <property type="match status" value="1"/>
</dbReference>
<evidence type="ECO:0000313" key="9">
    <source>
        <dbReference type="Proteomes" id="UP000039865"/>
    </source>
</evidence>
<feature type="transmembrane region" description="Helical" evidence="6">
    <location>
        <begin position="231"/>
        <end position="263"/>
    </location>
</feature>
<name>A0A077ZZ17_STYLE</name>
<organism evidence="8 9">
    <name type="scientific">Stylonychia lemnae</name>
    <name type="common">Ciliate</name>
    <dbReference type="NCBI Taxonomy" id="5949"/>
    <lineage>
        <taxon>Eukaryota</taxon>
        <taxon>Sar</taxon>
        <taxon>Alveolata</taxon>
        <taxon>Ciliophora</taxon>
        <taxon>Intramacronucleata</taxon>
        <taxon>Spirotrichea</taxon>
        <taxon>Stichotrichia</taxon>
        <taxon>Sporadotrichida</taxon>
        <taxon>Oxytrichidae</taxon>
        <taxon>Stylonychinae</taxon>
        <taxon>Stylonychia</taxon>
    </lineage>
</organism>
<dbReference type="PANTHER" id="PTHR45969:SF69">
    <property type="entry name" value="FINGER DOMAIN PROTEIN, PUTATIVE (AFU_ORTHOLOGUE AFUA_3G12190)-RELATED"/>
    <property type="match status" value="1"/>
</dbReference>
<keyword evidence="6" id="KW-0472">Membrane</keyword>
<keyword evidence="6" id="KW-1133">Transmembrane helix</keyword>
<evidence type="ECO:0000256" key="5">
    <source>
        <dbReference type="SAM" id="MobiDB-lite"/>
    </source>
</evidence>
<dbReference type="GO" id="GO:0061630">
    <property type="term" value="F:ubiquitin protein ligase activity"/>
    <property type="evidence" value="ECO:0007669"/>
    <property type="project" value="TreeGrafter"/>
</dbReference>
<dbReference type="SMART" id="SM00184">
    <property type="entry name" value="RING"/>
    <property type="match status" value="1"/>
</dbReference>
<protein>
    <submittedName>
        <fullName evidence="8">Zinc finger protein</fullName>
    </submittedName>
</protein>
<accession>A0A077ZZ17</accession>
<keyword evidence="6" id="KW-0812">Transmembrane</keyword>
<dbReference type="GO" id="GO:0016567">
    <property type="term" value="P:protein ubiquitination"/>
    <property type="evidence" value="ECO:0007669"/>
    <property type="project" value="TreeGrafter"/>
</dbReference>
<keyword evidence="9" id="KW-1185">Reference proteome</keyword>
<evidence type="ECO:0000256" key="2">
    <source>
        <dbReference type="ARBA" id="ARBA00022771"/>
    </source>
</evidence>
<evidence type="ECO:0000313" key="8">
    <source>
        <dbReference type="EMBL" id="CDW74443.1"/>
    </source>
</evidence>
<dbReference type="InterPro" id="IPR001841">
    <property type="entry name" value="Znf_RING"/>
</dbReference>
<dbReference type="EMBL" id="CCKQ01003320">
    <property type="protein sequence ID" value="CDW74443.1"/>
    <property type="molecule type" value="Genomic_DNA"/>
</dbReference>
<evidence type="ECO:0000259" key="7">
    <source>
        <dbReference type="PROSITE" id="PS50089"/>
    </source>
</evidence>
<feature type="domain" description="RING-type" evidence="7">
    <location>
        <begin position="306"/>
        <end position="349"/>
    </location>
</feature>
<dbReference type="AlphaFoldDB" id="A0A077ZZ17"/>
<keyword evidence="1" id="KW-0479">Metal-binding</keyword>
<proteinExistence type="predicted"/>
<dbReference type="PANTHER" id="PTHR45969">
    <property type="entry name" value="RING ZINC FINGER PROTEIN-RELATED"/>
    <property type="match status" value="1"/>
</dbReference>
<keyword evidence="2 4" id="KW-0863">Zinc-finger</keyword>
<dbReference type="InParanoid" id="A0A077ZZ17"/>
<dbReference type="Proteomes" id="UP000039865">
    <property type="component" value="Unassembled WGS sequence"/>
</dbReference>
<dbReference type="OrthoDB" id="8062037at2759"/>
<evidence type="ECO:0000256" key="4">
    <source>
        <dbReference type="PROSITE-ProRule" id="PRU00175"/>
    </source>
</evidence>
<sequence>MDQQDNQDILEGNDHQNEHHHSNQQNLNYSNGIGVMQYPYNLQRITPMNDNQNFFIDPNLDLPHPFINFQDNLRRITTRQQSFREIRQNLERSAQQAKEYNETEFEKVMKRSIQCSIPTAITSAVWIGLGISNRDASKIIKYDYNCQTPISTWLIVMGVTYGLQFFYFILLTIILCIKKEKAKPIVQFLSLANLCFVINFQVSWVIYGNTFHYTEDSVKCRINVDDFKTMWILMMVSIAFGYILLFVYAILGCFCILSCCILCSGSSDRDQPSEFIGKIPYLNVVKSLNKKDFKYIEEVNKSMNECAICLAKFQDDDKITELNCDKRHYFHSLCIQSWMKQKLECPLCKKYVGAVKSF</sequence>
<dbReference type="SUPFAM" id="SSF57850">
    <property type="entry name" value="RING/U-box"/>
    <property type="match status" value="1"/>
</dbReference>
<reference evidence="8 9" key="1">
    <citation type="submission" date="2014-06" db="EMBL/GenBank/DDBJ databases">
        <authorList>
            <person name="Swart Estienne"/>
        </authorList>
    </citation>
    <scope>NUCLEOTIDE SEQUENCE [LARGE SCALE GENOMIC DNA]</scope>
    <source>
        <strain evidence="8 9">130c</strain>
    </source>
</reference>